<keyword evidence="2" id="KW-1185">Reference proteome</keyword>
<dbReference type="RefSeq" id="WP_201802972.1">
    <property type="nucleotide sequence ID" value="NZ_JAERRI010000005.1"/>
</dbReference>
<accession>A0ABS1MQM2</accession>
<comment type="caution">
    <text evidence="1">The sequence shown here is derived from an EMBL/GenBank/DDBJ whole genome shotgun (WGS) entry which is preliminary data.</text>
</comment>
<gene>
    <name evidence="1" type="ORF">JK360_11615</name>
</gene>
<dbReference type="EMBL" id="JAERRI010000005">
    <property type="protein sequence ID" value="MBL1090042.1"/>
    <property type="molecule type" value="Genomic_DNA"/>
</dbReference>
<protein>
    <submittedName>
        <fullName evidence="1">Uncharacterized protein</fullName>
    </submittedName>
</protein>
<evidence type="ECO:0000313" key="1">
    <source>
        <dbReference type="EMBL" id="MBL1090042.1"/>
    </source>
</evidence>
<sequence>MNGRLAESRMVAIYLNDHLAGATAGLELARRMAREHQGSDLGGEVKDLAGEISLDRQALLRLMAALGVPVRRYKVYGAWAGEKIGRLKPNGRVVRRSGLSTLIELEGMRLGVEGKALLWRALLEWAPREPRLDTRRLQELLAGARQQTEVLDALHRSAVRRFLTERSDQRQSEAAR</sequence>
<name>A0ABS1MQM2_9ACTN</name>
<organism evidence="1 2">
    <name type="scientific">Streptomyces siderophoricus</name>
    <dbReference type="NCBI Taxonomy" id="2802281"/>
    <lineage>
        <taxon>Bacteria</taxon>
        <taxon>Bacillati</taxon>
        <taxon>Actinomycetota</taxon>
        <taxon>Actinomycetes</taxon>
        <taxon>Kitasatosporales</taxon>
        <taxon>Streptomycetaceae</taxon>
        <taxon>Streptomyces</taxon>
    </lineage>
</organism>
<evidence type="ECO:0000313" key="2">
    <source>
        <dbReference type="Proteomes" id="UP000629371"/>
    </source>
</evidence>
<dbReference type="Proteomes" id="UP000629371">
    <property type="component" value="Unassembled WGS sequence"/>
</dbReference>
<reference evidence="1 2" key="1">
    <citation type="submission" date="2021-01" db="EMBL/GenBank/DDBJ databases">
        <title>WGS of actinomycetes isolated from Thailand.</title>
        <authorList>
            <person name="Thawai C."/>
        </authorList>
    </citation>
    <scope>NUCLEOTIDE SEQUENCE [LARGE SCALE GENOMIC DNA]</scope>
    <source>
        <strain evidence="1 2">CH9-7</strain>
    </source>
</reference>
<proteinExistence type="predicted"/>